<keyword evidence="1" id="KW-0732">Signal</keyword>
<accession>A0A8S1E5Y6</accession>
<evidence type="ECO:0000313" key="2">
    <source>
        <dbReference type="EMBL" id="CAB3397172.1"/>
    </source>
</evidence>
<dbReference type="GO" id="GO:0004623">
    <property type="term" value="F:phospholipase A2 activity"/>
    <property type="evidence" value="ECO:0007669"/>
    <property type="project" value="InterPro"/>
</dbReference>
<evidence type="ECO:0000313" key="3">
    <source>
        <dbReference type="Proteomes" id="UP000494206"/>
    </source>
</evidence>
<dbReference type="Proteomes" id="UP000494206">
    <property type="component" value="Unassembled WGS sequence"/>
</dbReference>
<dbReference type="InterPro" id="IPR036444">
    <property type="entry name" value="PLipase_A2_dom_sf"/>
</dbReference>
<reference evidence="2 3" key="1">
    <citation type="submission" date="2020-04" db="EMBL/GenBank/DDBJ databases">
        <authorList>
            <person name="Laetsch R D."/>
            <person name="Stevens L."/>
            <person name="Kumar S."/>
            <person name="Blaxter L. M."/>
        </authorList>
    </citation>
    <scope>NUCLEOTIDE SEQUENCE [LARGE SCALE GENOMIC DNA]</scope>
</reference>
<protein>
    <recommendedName>
        <fullName evidence="4">Domain of unknown function DB domain-containing protein</fullName>
    </recommendedName>
</protein>
<organism evidence="2 3">
    <name type="scientific">Caenorhabditis bovis</name>
    <dbReference type="NCBI Taxonomy" id="2654633"/>
    <lineage>
        <taxon>Eukaryota</taxon>
        <taxon>Metazoa</taxon>
        <taxon>Ecdysozoa</taxon>
        <taxon>Nematoda</taxon>
        <taxon>Chromadorea</taxon>
        <taxon>Rhabditida</taxon>
        <taxon>Rhabditina</taxon>
        <taxon>Rhabditomorpha</taxon>
        <taxon>Rhabditoidea</taxon>
        <taxon>Rhabditidae</taxon>
        <taxon>Peloderinae</taxon>
        <taxon>Caenorhabditis</taxon>
    </lineage>
</organism>
<feature type="signal peptide" evidence="1">
    <location>
        <begin position="1"/>
        <end position="20"/>
    </location>
</feature>
<dbReference type="GO" id="GO:0006644">
    <property type="term" value="P:phospholipid metabolic process"/>
    <property type="evidence" value="ECO:0007669"/>
    <property type="project" value="InterPro"/>
</dbReference>
<gene>
    <name evidence="2" type="ORF">CBOVIS_LOCUS630</name>
</gene>
<dbReference type="OrthoDB" id="5773255at2759"/>
<sequence>MNSRALFLLVTLALFAYASARLACGLDPLQENLSEILIKNDCKGRLNKVDKCCVAHTNCYKAKKNKDACDKQFCDCAHRAAQKLPLCKLQMDNFCVAAKFLGVFKYKG</sequence>
<evidence type="ECO:0008006" key="4">
    <source>
        <dbReference type="Google" id="ProtNLM"/>
    </source>
</evidence>
<dbReference type="PANTHER" id="PTHR34228">
    <property type="entry name" value="PROTEIN CBG09474-RELATED"/>
    <property type="match status" value="1"/>
</dbReference>
<feature type="chain" id="PRO_5035903290" description="Domain of unknown function DB domain-containing protein" evidence="1">
    <location>
        <begin position="21"/>
        <end position="108"/>
    </location>
</feature>
<dbReference type="SUPFAM" id="SSF48619">
    <property type="entry name" value="Phospholipase A2, PLA2"/>
    <property type="match status" value="1"/>
</dbReference>
<evidence type="ECO:0000256" key="1">
    <source>
        <dbReference type="SAM" id="SignalP"/>
    </source>
</evidence>
<dbReference type="GO" id="GO:0050482">
    <property type="term" value="P:arachidonate secretion"/>
    <property type="evidence" value="ECO:0007669"/>
    <property type="project" value="InterPro"/>
</dbReference>
<dbReference type="EMBL" id="CADEPM010000001">
    <property type="protein sequence ID" value="CAB3397172.1"/>
    <property type="molecule type" value="Genomic_DNA"/>
</dbReference>
<name>A0A8S1E5Y6_9PELO</name>
<comment type="caution">
    <text evidence="2">The sequence shown here is derived from an EMBL/GenBank/DDBJ whole genome shotgun (WGS) entry which is preliminary data.</text>
</comment>
<dbReference type="AlphaFoldDB" id="A0A8S1E5Y6"/>
<proteinExistence type="predicted"/>
<dbReference type="PANTHER" id="PTHR34228:SF4">
    <property type="entry name" value="VENOM PROTEIN"/>
    <property type="match status" value="1"/>
</dbReference>
<dbReference type="InterPro" id="IPR053322">
    <property type="entry name" value="PLA2-like"/>
</dbReference>
<keyword evidence="3" id="KW-1185">Reference proteome</keyword>